<name>A0ABQ1LJZ2_9PROT</name>
<proteinExistence type="predicted"/>
<accession>A0ABQ1LJZ2</accession>
<evidence type="ECO:0000313" key="2">
    <source>
        <dbReference type="Proteomes" id="UP000637769"/>
    </source>
</evidence>
<evidence type="ECO:0000313" key="1">
    <source>
        <dbReference type="EMBL" id="GGC25684.1"/>
    </source>
</evidence>
<comment type="caution">
    <text evidence="1">The sequence shown here is derived from an EMBL/GenBank/DDBJ whole genome shotgun (WGS) entry which is preliminary data.</text>
</comment>
<reference evidence="2" key="1">
    <citation type="journal article" date="2019" name="Int. J. Syst. Evol. Microbiol.">
        <title>The Global Catalogue of Microorganisms (GCM) 10K type strain sequencing project: providing services to taxonomists for standard genome sequencing and annotation.</title>
        <authorList>
            <consortium name="The Broad Institute Genomics Platform"/>
            <consortium name="The Broad Institute Genome Sequencing Center for Infectious Disease"/>
            <person name="Wu L."/>
            <person name="Ma J."/>
        </authorList>
    </citation>
    <scope>NUCLEOTIDE SEQUENCE [LARGE SCALE GENOMIC DNA]</scope>
    <source>
        <strain evidence="2">CCM 7132</strain>
    </source>
</reference>
<sequence>MKRPLLAAGLCLVLVGLGTIGVRHESSAELQRALASFRANLPPDARFEYDHAYPRFLARGAGFENARFIRGGTTLTAHVLTVNNPSGYLTTGLSFSKIHAEGITLSGPVSGRIGELTLNKLLLPPVSREKHDVSDLPPLSQIHFRHGQIRDVALGTPDHCALNLANAAVDNYGHDDGNSGMVHEAHAVCAEDSLPAQRLSALTKIPTGPLALDIGDLRESGIRYARAVALVEQWVPSDISGEAKSLSALKAQGDLSEVPSKSEARNIGIALLGMRLQYEKLLSRQWKEGDKRLGEGTLNNTTIQFSKPYALAPFMPDGIHIETLTQSATTDTKTNVSVISMRGTTPKSFDYEATMELANVVTPDPKHGPTLISMSLTYRDDASNLDDLFGRIAALRGQSIAELKSTFALPLALMAQKAPGLDALPAFVLAPSGHSLTVSFHPPEPIDVTAIKALSAQFSADPTMAQRWLAPPVLTSSMK</sequence>
<keyword evidence="2" id="KW-1185">Reference proteome</keyword>
<dbReference type="RefSeq" id="WP_188425586.1">
    <property type="nucleotide sequence ID" value="NZ_BMCH01000002.1"/>
</dbReference>
<protein>
    <recommendedName>
        <fullName evidence="3">DUF945 domain-containing protein</fullName>
    </recommendedName>
</protein>
<organism evidence="1 2">
    <name type="scientific">Asaia siamensis</name>
    <dbReference type="NCBI Taxonomy" id="110479"/>
    <lineage>
        <taxon>Bacteria</taxon>
        <taxon>Pseudomonadati</taxon>
        <taxon>Pseudomonadota</taxon>
        <taxon>Alphaproteobacteria</taxon>
        <taxon>Acetobacterales</taxon>
        <taxon>Acetobacteraceae</taxon>
        <taxon>Asaia</taxon>
    </lineage>
</organism>
<dbReference type="Proteomes" id="UP000637769">
    <property type="component" value="Unassembled WGS sequence"/>
</dbReference>
<gene>
    <name evidence="1" type="ORF">GCM10007207_08860</name>
</gene>
<evidence type="ECO:0008006" key="3">
    <source>
        <dbReference type="Google" id="ProtNLM"/>
    </source>
</evidence>
<dbReference type="EMBL" id="BMCH01000002">
    <property type="protein sequence ID" value="GGC25684.1"/>
    <property type="molecule type" value="Genomic_DNA"/>
</dbReference>